<gene>
    <name evidence="1" type="ORF">D0Z00_003656</name>
</gene>
<organism evidence="1 2">
    <name type="scientific">Geotrichum galactomycetum</name>
    <dbReference type="NCBI Taxonomy" id="27317"/>
    <lineage>
        <taxon>Eukaryota</taxon>
        <taxon>Fungi</taxon>
        <taxon>Dikarya</taxon>
        <taxon>Ascomycota</taxon>
        <taxon>Saccharomycotina</taxon>
        <taxon>Dipodascomycetes</taxon>
        <taxon>Dipodascales</taxon>
        <taxon>Dipodascaceae</taxon>
        <taxon>Geotrichum</taxon>
    </lineage>
</organism>
<accession>A0ACB6V0S8</accession>
<comment type="caution">
    <text evidence="1">The sequence shown here is derived from an EMBL/GenBank/DDBJ whole genome shotgun (WGS) entry which is preliminary data.</text>
</comment>
<evidence type="ECO:0000313" key="1">
    <source>
        <dbReference type="EMBL" id="KAF5094194.1"/>
    </source>
</evidence>
<proteinExistence type="predicted"/>
<name>A0ACB6V0S8_9ASCO</name>
<keyword evidence="2" id="KW-1185">Reference proteome</keyword>
<reference evidence="1 2" key="1">
    <citation type="journal article" date="2020" name="Front. Microbiol.">
        <title>Phenotypic and Genetic Characterization of the Cheese Ripening Yeast Geotrichum candidum.</title>
        <authorList>
            <person name="Perkins V."/>
            <person name="Vignola S."/>
            <person name="Lessard M.H."/>
            <person name="Plante P.L."/>
            <person name="Corbeil J."/>
            <person name="Dugat-Bony E."/>
            <person name="Frenette M."/>
            <person name="Labrie S."/>
        </authorList>
    </citation>
    <scope>NUCLEOTIDE SEQUENCE [LARGE SCALE GENOMIC DNA]</scope>
    <source>
        <strain evidence="1 2">LMA-1147</strain>
    </source>
</reference>
<evidence type="ECO:0000313" key="2">
    <source>
        <dbReference type="Proteomes" id="UP000744676"/>
    </source>
</evidence>
<dbReference type="Proteomes" id="UP000744676">
    <property type="component" value="Unassembled WGS sequence"/>
</dbReference>
<protein>
    <submittedName>
        <fullName evidence="1">Uncharacterized protein</fullName>
    </submittedName>
</protein>
<sequence>MMMPFRPPTLLRGTLPHARTFSTTRNVQLADMKSSFQVFNKTTKLQQRQRAAKNVTESRQVEYLRDEVALRMIERLAFISREFPRVLDFGSGAGNLEKMLCENDTPDRELVQSRLKHITMFDSCKEMLHRDSNPDEFIFNSTLDLDRVVGDEESFVLANGSRLQPNSFDAVLSNMSMHWINDLPGVLNRIQNVLVPDGMFMAAMLGGDTLFELRTSLQLAELERQGGVSPRVSPLADVKDMGGLMQKAKYNLLTVDVDDIIVSYPDIFTLINDIQAMGESNSVLSRQPFIHRDVLLAAEAIYRSLHGNDDGSIPATFRIIYLIGWKPSENQPKPLKRGVGQVNLKDALGKTPEELEISLKEK</sequence>
<dbReference type="EMBL" id="QVQA01000177">
    <property type="protein sequence ID" value="KAF5094194.1"/>
    <property type="molecule type" value="Genomic_DNA"/>
</dbReference>